<dbReference type="GO" id="GO:0008825">
    <property type="term" value="F:cyclopropane-fatty-acyl-phospholipid synthase activity"/>
    <property type="evidence" value="ECO:0007669"/>
    <property type="project" value="UniProtKB-EC"/>
</dbReference>
<dbReference type="PANTHER" id="PTHR42923">
    <property type="entry name" value="PROTOPORPHYRINOGEN OXIDASE"/>
    <property type="match status" value="1"/>
</dbReference>
<dbReference type="InterPro" id="IPR036188">
    <property type="entry name" value="FAD/NAD-bd_sf"/>
</dbReference>
<dbReference type="AlphaFoldDB" id="G2KS04"/>
<dbReference type="Proteomes" id="UP000009286">
    <property type="component" value="Chromosome"/>
</dbReference>
<dbReference type="InterPro" id="IPR050464">
    <property type="entry name" value="Zeta_carotene_desat/Oxidored"/>
</dbReference>
<accession>G2KS04</accession>
<dbReference type="KEGG" id="mai:MICA_2207"/>
<proteinExistence type="predicted"/>
<dbReference type="OrthoDB" id="20837at2"/>
<keyword evidence="1" id="KW-0489">Methyltransferase</keyword>
<dbReference type="Gene3D" id="3.30.70.1990">
    <property type="match status" value="1"/>
</dbReference>
<evidence type="ECO:0000313" key="2">
    <source>
        <dbReference type="Proteomes" id="UP000009286"/>
    </source>
</evidence>
<reference evidence="1 2" key="1">
    <citation type="journal article" date="2011" name="BMC Genomics">
        <title>Genomic insights into an obligate epibiotic bacterial predator: Micavibrio aeruginosavorus ARL-13.</title>
        <authorList>
            <person name="Wang Z."/>
            <person name="Kadouri D."/>
            <person name="Wu M."/>
        </authorList>
    </citation>
    <scope>NUCLEOTIDE SEQUENCE [LARGE SCALE GENOMIC DNA]</scope>
    <source>
        <strain evidence="1 2">ARL-13</strain>
    </source>
</reference>
<keyword evidence="2" id="KW-1185">Reference proteome</keyword>
<dbReference type="HOGENOM" id="CLU_028123_1_0_5"/>
<organism evidence="1 2">
    <name type="scientific">Micavibrio aeruginosavorus (strain ARL-13)</name>
    <dbReference type="NCBI Taxonomy" id="856793"/>
    <lineage>
        <taxon>Bacteria</taxon>
        <taxon>Pseudomonadati</taxon>
        <taxon>Bdellovibrionota</taxon>
        <taxon>Bdellovibrionia</taxon>
        <taxon>Bdellovibrionales</taxon>
        <taxon>Pseudobdellovibrionaceae</taxon>
        <taxon>Micavibrio</taxon>
    </lineage>
</organism>
<dbReference type="GO" id="GO:0016491">
    <property type="term" value="F:oxidoreductase activity"/>
    <property type="evidence" value="ECO:0007669"/>
    <property type="project" value="TreeGrafter"/>
</dbReference>
<gene>
    <name evidence="1" type="ordered locus">MICA_2207</name>
</gene>
<name>G2KS04_MICAA</name>
<dbReference type="eggNOG" id="COG2907">
    <property type="taxonomic scope" value="Bacteria"/>
</dbReference>
<protein>
    <submittedName>
        <fullName evidence="1">Amine oxidase</fullName>
        <ecNumber evidence="1">2.1.1.79</ecNumber>
    </submittedName>
</protein>
<dbReference type="GO" id="GO:0032259">
    <property type="term" value="P:methylation"/>
    <property type="evidence" value="ECO:0007669"/>
    <property type="project" value="UniProtKB-KW"/>
</dbReference>
<dbReference type="SUPFAM" id="SSF51905">
    <property type="entry name" value="FAD/NAD(P)-binding domain"/>
    <property type="match status" value="1"/>
</dbReference>
<dbReference type="Pfam" id="PF13450">
    <property type="entry name" value="NAD_binding_8"/>
    <property type="match status" value="1"/>
</dbReference>
<dbReference type="STRING" id="856793.MICA_2207"/>
<dbReference type="EC" id="2.1.1.79" evidence="1"/>
<dbReference type="PANTHER" id="PTHR42923:SF17">
    <property type="entry name" value="AMINE OXIDASE DOMAIN-CONTAINING PROTEIN"/>
    <property type="match status" value="1"/>
</dbReference>
<keyword evidence="1" id="KW-0808">Transferase</keyword>
<dbReference type="Gene3D" id="3.50.50.60">
    <property type="entry name" value="FAD/NAD(P)-binding domain"/>
    <property type="match status" value="1"/>
</dbReference>
<dbReference type="EMBL" id="CP002382">
    <property type="protein sequence ID" value="AEP10512.1"/>
    <property type="molecule type" value="Genomic_DNA"/>
</dbReference>
<dbReference type="Gene3D" id="1.10.405.20">
    <property type="match status" value="1"/>
</dbReference>
<dbReference type="RefSeq" id="WP_014103735.1">
    <property type="nucleotide sequence ID" value="NC_016026.1"/>
</dbReference>
<sequence>MKIAIIGAGISGLGAAWLLRHTHDITVFEKNAYVGGHSRTIDVPADGATVPVDTGFIVFNDWNYPNLFELFDHIGVPYEKSDMSFGVRIGNLLEYSSNGLFAQKINMLRPAYWRMIIDILRFNKRAEQYLEKDPSVTLGQCLDELKMGDWFRRYYLLAMGAAIWSCPINTILDFPAATYVRFFKNHGLLNIKNRPQWYTVKGGSREYIRRLTQDFSHQIRAGISIKKVISQNGQIRLVDQDGADYLFDQVIFACHPDEAIGMIQDPEAETAAVIGSFRYQENKIVVHGDTSFMPRRRACWASWIYLNDTPRDDKSSVSLSYWMNNLQSLPTSTPILVTLNPGRMPESSRVYDEHIFHHPVFDESAIRAQARIDAIQGRNGLWFCGAYQRYGFHEDGLWSAVNIARKMGVAIPWS</sequence>
<evidence type="ECO:0000313" key="1">
    <source>
        <dbReference type="EMBL" id="AEP10512.1"/>
    </source>
</evidence>